<evidence type="ECO:0000256" key="4">
    <source>
        <dbReference type="ARBA" id="ARBA00023163"/>
    </source>
</evidence>
<evidence type="ECO:0000313" key="10">
    <source>
        <dbReference type="Proteomes" id="UP000036987"/>
    </source>
</evidence>
<dbReference type="PROSITE" id="PS51032">
    <property type="entry name" value="AP2_ERF"/>
    <property type="match status" value="1"/>
</dbReference>
<dbReference type="PANTHER" id="PTHR31241:SF24">
    <property type="entry name" value="ETHYLENE-RESPONSIVE TRANSCRIPTION FACTOR ABI4"/>
    <property type="match status" value="1"/>
</dbReference>
<feature type="region of interest" description="Disordered" evidence="7">
    <location>
        <begin position="1"/>
        <end position="70"/>
    </location>
</feature>
<dbReference type="InterPro" id="IPR016177">
    <property type="entry name" value="DNA-bd_dom_sf"/>
</dbReference>
<evidence type="ECO:0000256" key="3">
    <source>
        <dbReference type="ARBA" id="ARBA00023125"/>
    </source>
</evidence>
<dbReference type="Gene3D" id="3.30.730.10">
    <property type="entry name" value="AP2/ERF domain"/>
    <property type="match status" value="1"/>
</dbReference>
<proteinExistence type="inferred from homology"/>
<dbReference type="PRINTS" id="PR00367">
    <property type="entry name" value="ETHRSPELEMNT"/>
</dbReference>
<evidence type="ECO:0000256" key="7">
    <source>
        <dbReference type="SAM" id="MobiDB-lite"/>
    </source>
</evidence>
<dbReference type="FunFam" id="3.30.730.10:FF:000001">
    <property type="entry name" value="Ethylene-responsive transcription factor 2"/>
    <property type="match status" value="1"/>
</dbReference>
<dbReference type="CDD" id="cd00018">
    <property type="entry name" value="AP2"/>
    <property type="match status" value="1"/>
</dbReference>
<evidence type="ECO:0000256" key="6">
    <source>
        <dbReference type="ARBA" id="ARBA00024343"/>
    </source>
</evidence>
<feature type="compositionally biased region" description="Low complexity" evidence="7">
    <location>
        <begin position="30"/>
        <end position="42"/>
    </location>
</feature>
<evidence type="ECO:0000256" key="1">
    <source>
        <dbReference type="ARBA" id="ARBA00004123"/>
    </source>
</evidence>
<dbReference type="PANTHER" id="PTHR31241">
    <property type="entry name" value="DEHYDRATION-RESPONSIVE ELEMENT-BINDING PROTEIN 2C"/>
    <property type="match status" value="1"/>
</dbReference>
<dbReference type="GO" id="GO:0003700">
    <property type="term" value="F:DNA-binding transcription factor activity"/>
    <property type="evidence" value="ECO:0000318"/>
    <property type="project" value="GO_Central"/>
</dbReference>
<keyword evidence="10" id="KW-1185">Reference proteome</keyword>
<dbReference type="OrthoDB" id="1938645at2759"/>
<dbReference type="STRING" id="29655.A0A0K9PP99"/>
<dbReference type="InterPro" id="IPR001471">
    <property type="entry name" value="AP2/ERF_dom"/>
</dbReference>
<feature type="compositionally biased region" description="Basic and acidic residues" evidence="7">
    <location>
        <begin position="1"/>
        <end position="17"/>
    </location>
</feature>
<dbReference type="EMBL" id="LFYR01000729">
    <property type="protein sequence ID" value="KMZ70060.1"/>
    <property type="molecule type" value="Genomic_DNA"/>
</dbReference>
<evidence type="ECO:0000313" key="9">
    <source>
        <dbReference type="EMBL" id="KMZ70060.1"/>
    </source>
</evidence>
<dbReference type="SUPFAM" id="SSF54171">
    <property type="entry name" value="DNA-binding domain"/>
    <property type="match status" value="1"/>
</dbReference>
<comment type="subcellular location">
    <subcellularLocation>
        <location evidence="1">Nucleus</location>
    </subcellularLocation>
</comment>
<protein>
    <recommendedName>
        <fullName evidence="8">AP2/ERF domain-containing protein</fullName>
    </recommendedName>
</protein>
<comment type="caution">
    <text evidence="9">The sequence shown here is derived from an EMBL/GenBank/DDBJ whole genome shotgun (WGS) entry which is preliminary data.</text>
</comment>
<dbReference type="GO" id="GO:0000976">
    <property type="term" value="F:transcription cis-regulatory region binding"/>
    <property type="evidence" value="ECO:0000318"/>
    <property type="project" value="GO_Central"/>
</dbReference>
<sequence length="338" mass="36071">MMDDGTDQRRCPIEQYHRNPPPSESLPPATTSITTNISSINIPPAGAKSRRRGGGRLDQKGGSENGKLRYRGVRQRSWGKWVAEIREPRKRTRKWLGTFSTAEDAAKTYDRAALMLYGSRAQLNLQPSGCADADGRASVSISGGGGGSGSSCSSTLRPILPRPPSGYAGFPMGGDAILPPSAVGSANLNLDLDFGVFVYPLLPHPSSSSQADPIYSHCCALSQSLQQHPTGCDDQIGCNNNYVQKETIPTPTTSQMTPTSNIVEGLSLYGAETTESMIGLDQGGFPASMAEQHQAQPMINGGEEPMSPAVWDDYTTTAAANATSSLWDDLVDPFLFDL</sequence>
<dbReference type="GO" id="GO:0006950">
    <property type="term" value="P:response to stress"/>
    <property type="evidence" value="ECO:0000318"/>
    <property type="project" value="GO_Central"/>
</dbReference>
<dbReference type="GO" id="GO:0045893">
    <property type="term" value="P:positive regulation of DNA-templated transcription"/>
    <property type="evidence" value="ECO:0000318"/>
    <property type="project" value="GO_Central"/>
</dbReference>
<dbReference type="SMART" id="SM00380">
    <property type="entry name" value="AP2"/>
    <property type="match status" value="1"/>
</dbReference>
<keyword evidence="4" id="KW-0804">Transcription</keyword>
<evidence type="ECO:0000256" key="2">
    <source>
        <dbReference type="ARBA" id="ARBA00023015"/>
    </source>
</evidence>
<evidence type="ECO:0000259" key="8">
    <source>
        <dbReference type="PROSITE" id="PS51032"/>
    </source>
</evidence>
<keyword evidence="5" id="KW-0539">Nucleus</keyword>
<dbReference type="AlphaFoldDB" id="A0A0K9PP99"/>
<dbReference type="Proteomes" id="UP000036987">
    <property type="component" value="Unassembled WGS sequence"/>
</dbReference>
<evidence type="ECO:0000256" key="5">
    <source>
        <dbReference type="ARBA" id="ARBA00023242"/>
    </source>
</evidence>
<gene>
    <name evidence="9" type="ORF">ZOSMA_1G00310</name>
</gene>
<feature type="domain" description="AP2/ERF" evidence="8">
    <location>
        <begin position="69"/>
        <end position="126"/>
    </location>
</feature>
<reference evidence="10" key="1">
    <citation type="journal article" date="2016" name="Nature">
        <title>The genome of the seagrass Zostera marina reveals angiosperm adaptation to the sea.</title>
        <authorList>
            <person name="Olsen J.L."/>
            <person name="Rouze P."/>
            <person name="Verhelst B."/>
            <person name="Lin Y.-C."/>
            <person name="Bayer T."/>
            <person name="Collen J."/>
            <person name="Dattolo E."/>
            <person name="De Paoli E."/>
            <person name="Dittami S."/>
            <person name="Maumus F."/>
            <person name="Michel G."/>
            <person name="Kersting A."/>
            <person name="Lauritano C."/>
            <person name="Lohaus R."/>
            <person name="Toepel M."/>
            <person name="Tonon T."/>
            <person name="Vanneste K."/>
            <person name="Amirebrahimi M."/>
            <person name="Brakel J."/>
            <person name="Bostroem C."/>
            <person name="Chovatia M."/>
            <person name="Grimwood J."/>
            <person name="Jenkins J.W."/>
            <person name="Jueterbock A."/>
            <person name="Mraz A."/>
            <person name="Stam W.T."/>
            <person name="Tice H."/>
            <person name="Bornberg-Bauer E."/>
            <person name="Green P.J."/>
            <person name="Pearson G.A."/>
            <person name="Procaccini G."/>
            <person name="Duarte C.M."/>
            <person name="Schmutz J."/>
            <person name="Reusch T.B.H."/>
            <person name="Van de Peer Y."/>
        </authorList>
    </citation>
    <scope>NUCLEOTIDE SEQUENCE [LARGE SCALE GENOMIC DNA]</scope>
    <source>
        <strain evidence="10">cv. Finnish</strain>
    </source>
</reference>
<keyword evidence="2" id="KW-0805">Transcription regulation</keyword>
<organism evidence="9 10">
    <name type="scientific">Zostera marina</name>
    <name type="common">Eelgrass</name>
    <dbReference type="NCBI Taxonomy" id="29655"/>
    <lineage>
        <taxon>Eukaryota</taxon>
        <taxon>Viridiplantae</taxon>
        <taxon>Streptophyta</taxon>
        <taxon>Embryophyta</taxon>
        <taxon>Tracheophyta</taxon>
        <taxon>Spermatophyta</taxon>
        <taxon>Magnoliopsida</taxon>
        <taxon>Liliopsida</taxon>
        <taxon>Zosteraceae</taxon>
        <taxon>Zostera</taxon>
    </lineage>
</organism>
<dbReference type="Pfam" id="PF00847">
    <property type="entry name" value="AP2"/>
    <property type="match status" value="1"/>
</dbReference>
<name>A0A0K9PP99_ZOSMR</name>
<comment type="similarity">
    <text evidence="6">Belongs to the AP2/ERF transcription factor family. ERF subfamily.</text>
</comment>
<dbReference type="GO" id="GO:0005634">
    <property type="term" value="C:nucleus"/>
    <property type="evidence" value="ECO:0000318"/>
    <property type="project" value="GO_Central"/>
</dbReference>
<dbReference type="InterPro" id="IPR036955">
    <property type="entry name" value="AP2/ERF_dom_sf"/>
</dbReference>
<keyword evidence="3" id="KW-0238">DNA-binding</keyword>
<accession>A0A0K9PP99</accession>